<dbReference type="Proteomes" id="UP000008908">
    <property type="component" value="Chromosome"/>
</dbReference>
<dbReference type="InterPro" id="IPR000601">
    <property type="entry name" value="PKD_dom"/>
</dbReference>
<dbReference type="Gene3D" id="2.60.120.430">
    <property type="entry name" value="Galactose-binding lectin"/>
    <property type="match status" value="1"/>
</dbReference>
<protein>
    <submittedName>
        <fullName evidence="3">PKD domain containing protein</fullName>
    </submittedName>
</protein>
<dbReference type="InterPro" id="IPR013783">
    <property type="entry name" value="Ig-like_fold"/>
</dbReference>
<evidence type="ECO:0000256" key="1">
    <source>
        <dbReference type="SAM" id="SignalP"/>
    </source>
</evidence>
<dbReference type="Pfam" id="PF11721">
    <property type="entry name" value="Malectin"/>
    <property type="match status" value="1"/>
</dbReference>
<dbReference type="OrthoDB" id="872573at2"/>
<accession>G2PNG7</accession>
<evidence type="ECO:0000313" key="4">
    <source>
        <dbReference type="Proteomes" id="UP000008908"/>
    </source>
</evidence>
<gene>
    <name evidence="3" type="ordered locus">Murru_2309</name>
</gene>
<dbReference type="GO" id="GO:0016020">
    <property type="term" value="C:membrane"/>
    <property type="evidence" value="ECO:0007669"/>
    <property type="project" value="TreeGrafter"/>
</dbReference>
<feature type="domain" description="PKD" evidence="2">
    <location>
        <begin position="1330"/>
        <end position="1416"/>
    </location>
</feature>
<evidence type="ECO:0000313" key="3">
    <source>
        <dbReference type="EMBL" id="AEM71347.1"/>
    </source>
</evidence>
<proteinExistence type="predicted"/>
<feature type="chain" id="PRO_5003435448" evidence="1">
    <location>
        <begin position="31"/>
        <end position="1596"/>
    </location>
</feature>
<keyword evidence="1" id="KW-0732">Signal</keyword>
<feature type="domain" description="PKD" evidence="2">
    <location>
        <begin position="1242"/>
        <end position="1311"/>
    </location>
</feature>
<feature type="domain" description="PKD" evidence="2">
    <location>
        <begin position="1419"/>
        <end position="1507"/>
    </location>
</feature>
<feature type="signal peptide" evidence="1">
    <location>
        <begin position="1"/>
        <end position="30"/>
    </location>
</feature>
<dbReference type="STRING" id="886377.Murru_2309"/>
<sequence length="1596" mass="170194">MNTGYPNIFKALAAASIFMLSVLCFNNLHAQIDFNKSDLNFNGNESVSGVTSLMYGPDGRLYVLEYYWGGSAAGTIKILTVQRNSASDYVVTDVETLTSVLNIVNHNDDGTVNNSVKQREATGLTVAGTAETPIIYVTSSDFRMGAGYSGGDINLDTNSGVITRLSWNGSSWDVVDLVRGLPRSEENHATNGLEFITINGTEYLIVAQGGHTNAGAPSNNFTFICEFALSGAVLAVDLDMLNDMPIKIDSNGRQYIYDLPTMDDPTRSNMNGITDPDAPGYNGIDINDPFGGNDGLNMAIVEVGGPVQIMSPGFRNPYDLVVTESKALYVSDNGANGDWGGLPINEGGGSVINDYDSSEPGSTTFVDGEKVDNDDHLQLVTINLDTYTFGSYYSGHPNPIRANPNGAGLFTAPEQFGTTGAVFRTQKYDPDGSTPGSTTNPNIALPANWPPVSTANSIEGDWRGPGTANPDGPDDNNITTWDVNTNGLDEYTASNFNGAMKGNLLAGDNHGVIKRVELNPDGSLLQLTEPFLTGIGGDALGITCNSDTDYFPGTIWAGTLNGNIVVFEPQDYGTTCITMGSPEFDASADYDNDGYTNQDEIDNGTDYCDVLSKPQDFDASVGGNLVSDLNDDDDDADGISDANDPFQLGNPNSSGSDAFVFPVYNDFYNTQGLGGISNLGLTGLMNNGDNGPNWLDWIDKTDAGPNPNDILDGNTGTLVLQMNEGTAFGTTNTQEKGYQYGIQVNQSSTIFSVVGKMIDLNSSLGIYGNTSAIGGEIGFFIGDGTQSNYIKMVLKSDGITILQEVDDVPEAPINIPIAVEDRPNADINFYFVIDPSSGQVDLEFVVDGGNRTLATTLTAKGNILNALQNSNMDLAVGLIGTSNTPGVELEGTWDFLNVYEEGGGYSLRINAGGPQLVYDGKLFSADQFYNSGSEYSNSSAQVDELYQTERFASLNAFNYNISLENGEYTVILHFAEIYFGATGGDSNGGIGDRIFNVEIENALVLDHYDIAADVGSEISVAKPFDITVADGELNLDFLVPAAGGANKPKISAIEILGSASVNNPPVAVASASPETGNIPLEVNFIGSNSIDDKQVVGYLWNFQDGTPLSSQANPTHTFTEEGIYAVELTVEDEEELFDTTIVTIEVVDPPNEAPIAVADASPVSGNAPLEVAFTGSNSSDDNIVAYSWNFKDGSPISTATNPVHTFIIPNTYIVELTVEDAEGLTDTSTVTIEVAPPTNDPPTAIVAANPVQGEAPLLVIFNGSGSNDDTGIIAYLWDFKDGTTSTEVNPKKTFEEPGTYHVVLQVIDEGGLTDVDVIAITVSIPSNNPPVAVANASGSIGTVPLSVSFTGENSTDDKGVVSYSWNFNDGSEISPLQNPSHTFEVAGTYEVELTVSDQEGLTDTTSLFILVTPKPNEPPVAVIKSIPNRGEVPLEVSFDGTGSNDDKEIVRYLWDFKDANVQSTEVVTSHTFTEVGSYDVTLTVFDDENLNNTKSISIVVVEETASDEITGRIIVNPAKDMARIQIVDHSDSNRSVVRIYLHDSSGKMLGLYDPAEIFAHGIYEIPILTLSEGGAYFIGFEMDNNEKLVLKLIVKK</sequence>
<dbReference type="InterPro" id="IPR029865">
    <property type="entry name" value="KIAA0319-like"/>
</dbReference>
<evidence type="ECO:0000259" key="2">
    <source>
        <dbReference type="PROSITE" id="PS50093"/>
    </source>
</evidence>
<dbReference type="PROSITE" id="PS50093">
    <property type="entry name" value="PKD"/>
    <property type="match status" value="5"/>
</dbReference>
<dbReference type="PANTHER" id="PTHR46182:SF2">
    <property type="entry name" value="FI19480P1"/>
    <property type="match status" value="1"/>
</dbReference>
<dbReference type="SMART" id="SM00089">
    <property type="entry name" value="PKD"/>
    <property type="match status" value="5"/>
</dbReference>
<dbReference type="PANTHER" id="PTHR46182">
    <property type="entry name" value="FI19480P1"/>
    <property type="match status" value="1"/>
</dbReference>
<dbReference type="InterPro" id="IPR035986">
    <property type="entry name" value="PKD_dom_sf"/>
</dbReference>
<dbReference type="GO" id="GO:0031410">
    <property type="term" value="C:cytoplasmic vesicle"/>
    <property type="evidence" value="ECO:0007669"/>
    <property type="project" value="TreeGrafter"/>
</dbReference>
<organism evidence="3 4">
    <name type="scientific">Allomuricauda ruestringensis (strain DSM 13258 / CIP 107369 / LMG 19739 / B1)</name>
    <name type="common">Muricauda ruestringensis</name>
    <dbReference type="NCBI Taxonomy" id="886377"/>
    <lineage>
        <taxon>Bacteria</taxon>
        <taxon>Pseudomonadati</taxon>
        <taxon>Bacteroidota</taxon>
        <taxon>Flavobacteriia</taxon>
        <taxon>Flavobacteriales</taxon>
        <taxon>Flavobacteriaceae</taxon>
        <taxon>Flagellimonas</taxon>
    </lineage>
</organism>
<dbReference type="RefSeq" id="WP_014033628.1">
    <property type="nucleotide sequence ID" value="NC_015945.1"/>
</dbReference>
<dbReference type="InterPro" id="IPR021720">
    <property type="entry name" value="Malectin_dom"/>
</dbReference>
<dbReference type="Pfam" id="PF18911">
    <property type="entry name" value="PKD_4"/>
    <property type="match status" value="5"/>
</dbReference>
<reference evidence="3 4" key="2">
    <citation type="journal article" date="2012" name="Stand. Genomic Sci.">
        <title>Complete genome sequence of the facultatively anaerobic, appendaged bacterium Muricauda ruestringensis type strain (B1(T)).</title>
        <authorList>
            <person name="Huntemann M."/>
            <person name="Teshima H."/>
            <person name="Lapidus A."/>
            <person name="Nolan M."/>
            <person name="Lucas S."/>
            <person name="Hammon N."/>
            <person name="Deshpande S."/>
            <person name="Cheng J.F."/>
            <person name="Tapia R."/>
            <person name="Goodwin L.A."/>
            <person name="Pitluck S."/>
            <person name="Liolios K."/>
            <person name="Pagani I."/>
            <person name="Ivanova N."/>
            <person name="Mavromatis K."/>
            <person name="Mikhailova N."/>
            <person name="Pati A."/>
            <person name="Chen A."/>
            <person name="Palaniappan K."/>
            <person name="Land M."/>
            <person name="Hauser L."/>
            <person name="Pan C."/>
            <person name="Brambilla E.M."/>
            <person name="Rohde M."/>
            <person name="Spring S."/>
            <person name="Goker M."/>
            <person name="Detter J.C."/>
            <person name="Bristow J."/>
            <person name="Eisen J.A."/>
            <person name="Markowitz V."/>
            <person name="Hugenholtz P."/>
            <person name="Kyrpides N.C."/>
            <person name="Klenk H.P."/>
            <person name="Woyke T."/>
        </authorList>
    </citation>
    <scope>NUCLEOTIDE SEQUENCE [LARGE SCALE GENOMIC DNA]</scope>
    <source>
        <strain evidence="4">DSM 13258 / LMG 19739 / B1</strain>
    </source>
</reference>
<dbReference type="SUPFAM" id="SSF49785">
    <property type="entry name" value="Galactose-binding domain-like"/>
    <property type="match status" value="1"/>
</dbReference>
<dbReference type="InterPro" id="IPR008979">
    <property type="entry name" value="Galactose-bd-like_sf"/>
</dbReference>
<dbReference type="KEGG" id="mrs:Murru_2309"/>
<dbReference type="Gene3D" id="2.120.10.30">
    <property type="entry name" value="TolB, C-terminal domain"/>
    <property type="match status" value="1"/>
</dbReference>
<dbReference type="InterPro" id="IPR022409">
    <property type="entry name" value="PKD/Chitinase_dom"/>
</dbReference>
<dbReference type="eggNOG" id="COG3291">
    <property type="taxonomic scope" value="Bacteria"/>
</dbReference>
<feature type="domain" description="PKD" evidence="2">
    <location>
        <begin position="1065"/>
        <end position="1132"/>
    </location>
</feature>
<name>G2PNG7_ALLRU</name>
<reference evidence="4" key="1">
    <citation type="submission" date="2011-08" db="EMBL/GenBank/DDBJ databases">
        <title>The complete genome of Muricauda ruestringensis DSM 13258.</title>
        <authorList>
            <person name="Lucas S."/>
            <person name="Han J."/>
            <person name="Lapidus A."/>
            <person name="Bruce D."/>
            <person name="Goodwin L."/>
            <person name="Pitluck S."/>
            <person name="Peters L."/>
            <person name="Kyrpides N."/>
            <person name="Mavromatis K."/>
            <person name="Ivanova N."/>
            <person name="Ovchinnikova G."/>
            <person name="Teshima H."/>
            <person name="Detter J.C."/>
            <person name="Tapia R."/>
            <person name="Han C."/>
            <person name="Land M."/>
            <person name="Hauser L."/>
            <person name="Markowitz V."/>
            <person name="Cheng J.-F."/>
            <person name="Hugenholtz P."/>
            <person name="Woyke T."/>
            <person name="Wu D."/>
            <person name="Spring S."/>
            <person name="Schroeder M."/>
            <person name="Brambilla E."/>
            <person name="Klenk H.-P."/>
            <person name="Eisen J.A."/>
        </authorList>
    </citation>
    <scope>NUCLEOTIDE SEQUENCE [LARGE SCALE GENOMIC DNA]</scope>
    <source>
        <strain evidence="4">DSM 13258 / LMG 19739 / B1</strain>
    </source>
</reference>
<dbReference type="InterPro" id="IPR011042">
    <property type="entry name" value="6-blade_b-propeller_TolB-like"/>
</dbReference>
<keyword evidence="4" id="KW-1185">Reference proteome</keyword>
<feature type="domain" description="PKD" evidence="2">
    <location>
        <begin position="1154"/>
        <end position="1234"/>
    </location>
</feature>
<dbReference type="Gene3D" id="2.60.40.10">
    <property type="entry name" value="Immunoglobulins"/>
    <property type="match status" value="5"/>
</dbReference>
<dbReference type="SUPFAM" id="SSF49299">
    <property type="entry name" value="PKD domain"/>
    <property type="match status" value="5"/>
</dbReference>
<dbReference type="HOGENOM" id="CLU_248412_0_0_10"/>
<dbReference type="EMBL" id="CP002999">
    <property type="protein sequence ID" value="AEM71347.1"/>
    <property type="molecule type" value="Genomic_DNA"/>
</dbReference>
<dbReference type="CDD" id="cd00146">
    <property type="entry name" value="PKD"/>
    <property type="match status" value="5"/>
</dbReference>